<comment type="caution">
    <text evidence="2">The sequence shown here is derived from an EMBL/GenBank/DDBJ whole genome shotgun (WGS) entry which is preliminary data.</text>
</comment>
<dbReference type="PANTHER" id="PTHR35569">
    <property type="entry name" value="CYANAMIDE HYDRATASE DDI2-RELATED"/>
    <property type="match status" value="1"/>
</dbReference>
<evidence type="ECO:0000313" key="3">
    <source>
        <dbReference type="Proteomes" id="UP001524587"/>
    </source>
</evidence>
<dbReference type="PANTHER" id="PTHR35569:SF1">
    <property type="entry name" value="CYANAMIDE HYDRATASE DDI2-RELATED"/>
    <property type="match status" value="1"/>
</dbReference>
<name>A0ABT1W9D3_9PROT</name>
<dbReference type="CDD" id="cd00077">
    <property type="entry name" value="HDc"/>
    <property type="match status" value="1"/>
</dbReference>
<dbReference type="Gene3D" id="1.10.3210.10">
    <property type="entry name" value="Hypothetical protein af1432"/>
    <property type="match status" value="1"/>
</dbReference>
<protein>
    <submittedName>
        <fullName evidence="2">HD domain-containing protein</fullName>
    </submittedName>
</protein>
<dbReference type="RefSeq" id="WP_422863914.1">
    <property type="nucleotide sequence ID" value="NZ_JAMSKV010000006.1"/>
</dbReference>
<reference evidence="2 3" key="1">
    <citation type="submission" date="2022-06" db="EMBL/GenBank/DDBJ databases">
        <title>Endosaccharibacter gen. nov., sp. nov., endophytic bacteria isolated from sugarcane.</title>
        <authorList>
            <person name="Pitiwittayakul N."/>
            <person name="Yukphan P."/>
            <person name="Charoenyingcharoen P."/>
            <person name="Tanasupawat S."/>
        </authorList>
    </citation>
    <scope>NUCLEOTIDE SEQUENCE [LARGE SCALE GENOMIC DNA]</scope>
    <source>
        <strain evidence="2 3">KSS8</strain>
    </source>
</reference>
<proteinExistence type="predicted"/>
<organism evidence="2 3">
    <name type="scientific">Endosaccharibacter trunci</name>
    <dbReference type="NCBI Taxonomy" id="2812733"/>
    <lineage>
        <taxon>Bacteria</taxon>
        <taxon>Pseudomonadati</taxon>
        <taxon>Pseudomonadota</taxon>
        <taxon>Alphaproteobacteria</taxon>
        <taxon>Acetobacterales</taxon>
        <taxon>Acetobacteraceae</taxon>
        <taxon>Endosaccharibacter</taxon>
    </lineage>
</organism>
<dbReference type="SUPFAM" id="SSF109604">
    <property type="entry name" value="HD-domain/PDEase-like"/>
    <property type="match status" value="1"/>
</dbReference>
<evidence type="ECO:0000259" key="1">
    <source>
        <dbReference type="Pfam" id="PF01966"/>
    </source>
</evidence>
<dbReference type="Proteomes" id="UP001524587">
    <property type="component" value="Unassembled WGS sequence"/>
</dbReference>
<dbReference type="Pfam" id="PF01966">
    <property type="entry name" value="HD"/>
    <property type="match status" value="1"/>
</dbReference>
<accession>A0ABT1W9D3</accession>
<gene>
    <name evidence="2" type="ORF">NFI95_08200</name>
</gene>
<dbReference type="InterPro" id="IPR006674">
    <property type="entry name" value="HD_domain"/>
</dbReference>
<evidence type="ECO:0000313" key="2">
    <source>
        <dbReference type="EMBL" id="MCQ8278433.1"/>
    </source>
</evidence>
<sequence length="89" mass="9731">MTDTPSLATSIFGISIPDSRLAHAITEFVRGTENDLLFNHSSRVFFFGAIAGQQRGLTFDHELLYAAAMFHDIGLVLGVQQQQGSSFRG</sequence>
<dbReference type="InterPro" id="IPR003607">
    <property type="entry name" value="HD/PDEase_dom"/>
</dbReference>
<keyword evidence="3" id="KW-1185">Reference proteome</keyword>
<feature type="domain" description="HD" evidence="1">
    <location>
        <begin position="38"/>
        <end position="77"/>
    </location>
</feature>
<dbReference type="EMBL" id="JAMSKV010000006">
    <property type="protein sequence ID" value="MCQ8278433.1"/>
    <property type="molecule type" value="Genomic_DNA"/>
</dbReference>